<keyword evidence="3" id="KW-1185">Reference proteome</keyword>
<sequence>MASSNHSTSEDSDIILSLPNSIVVRRYRAADATSLSNHGNNIKIWNQLRNRMPYPYTKDAAQFWIEYCSSPEQFRASGPWTPDTGAQGPFVPTNFTIAVNGQACGSIGLDFGDPVDVYFRSAEVGYWLGEDYWGKGVMGAVVPAFVDWTWQMFGILIRLNAEVASQNLGSFRCLQRAGFVEEGRKKCAFVKNGVILDEILLGMLRPGTMEMEVDS</sequence>
<comment type="caution">
    <text evidence="2">The sequence shown here is derived from an EMBL/GenBank/DDBJ whole genome shotgun (WGS) entry which is preliminary data.</text>
</comment>
<name>A0AAJ0DE32_9PEZI</name>
<accession>A0AAJ0DE32</accession>
<feature type="domain" description="N-acetyltransferase" evidence="1">
    <location>
        <begin position="22"/>
        <end position="206"/>
    </location>
</feature>
<dbReference type="Proteomes" id="UP001271007">
    <property type="component" value="Unassembled WGS sequence"/>
</dbReference>
<evidence type="ECO:0000259" key="1">
    <source>
        <dbReference type="PROSITE" id="PS51186"/>
    </source>
</evidence>
<dbReference type="InterPro" id="IPR016181">
    <property type="entry name" value="Acyl_CoA_acyltransferase"/>
</dbReference>
<dbReference type="PANTHER" id="PTHR43328">
    <property type="entry name" value="ACETYLTRANSFERASE-RELATED"/>
    <property type="match status" value="1"/>
</dbReference>
<dbReference type="Pfam" id="PF13302">
    <property type="entry name" value="Acetyltransf_3"/>
    <property type="match status" value="1"/>
</dbReference>
<reference evidence="2" key="1">
    <citation type="submission" date="2023-04" db="EMBL/GenBank/DDBJ databases">
        <title>Black Yeasts Isolated from many extreme environments.</title>
        <authorList>
            <person name="Coleine C."/>
            <person name="Stajich J.E."/>
            <person name="Selbmann L."/>
        </authorList>
    </citation>
    <scope>NUCLEOTIDE SEQUENCE</scope>
    <source>
        <strain evidence="2">CCFEE 5312</strain>
    </source>
</reference>
<evidence type="ECO:0000313" key="2">
    <source>
        <dbReference type="EMBL" id="KAK3052102.1"/>
    </source>
</evidence>
<gene>
    <name evidence="2" type="ORF">LTR09_006694</name>
</gene>
<dbReference type="PANTHER" id="PTHR43328:SF1">
    <property type="entry name" value="N-ACETYLTRANSFERASE DOMAIN-CONTAINING PROTEIN"/>
    <property type="match status" value="1"/>
</dbReference>
<evidence type="ECO:0000313" key="3">
    <source>
        <dbReference type="Proteomes" id="UP001271007"/>
    </source>
</evidence>
<dbReference type="AlphaFoldDB" id="A0AAJ0DE32"/>
<dbReference type="InterPro" id="IPR000182">
    <property type="entry name" value="GNAT_dom"/>
</dbReference>
<protein>
    <recommendedName>
        <fullName evidence="1">N-acetyltransferase domain-containing protein</fullName>
    </recommendedName>
</protein>
<dbReference type="GO" id="GO:0016747">
    <property type="term" value="F:acyltransferase activity, transferring groups other than amino-acyl groups"/>
    <property type="evidence" value="ECO:0007669"/>
    <property type="project" value="InterPro"/>
</dbReference>
<organism evidence="2 3">
    <name type="scientific">Extremus antarcticus</name>
    <dbReference type="NCBI Taxonomy" id="702011"/>
    <lineage>
        <taxon>Eukaryota</taxon>
        <taxon>Fungi</taxon>
        <taxon>Dikarya</taxon>
        <taxon>Ascomycota</taxon>
        <taxon>Pezizomycotina</taxon>
        <taxon>Dothideomycetes</taxon>
        <taxon>Dothideomycetidae</taxon>
        <taxon>Mycosphaerellales</taxon>
        <taxon>Extremaceae</taxon>
        <taxon>Extremus</taxon>
    </lineage>
</organism>
<dbReference type="SUPFAM" id="SSF55729">
    <property type="entry name" value="Acyl-CoA N-acyltransferases (Nat)"/>
    <property type="match status" value="1"/>
</dbReference>
<proteinExistence type="predicted"/>
<dbReference type="Gene3D" id="3.40.630.30">
    <property type="match status" value="1"/>
</dbReference>
<dbReference type="EMBL" id="JAWDJX010000022">
    <property type="protein sequence ID" value="KAK3052102.1"/>
    <property type="molecule type" value="Genomic_DNA"/>
</dbReference>
<dbReference type="PROSITE" id="PS51186">
    <property type="entry name" value="GNAT"/>
    <property type="match status" value="1"/>
</dbReference>